<proteinExistence type="inferred from homology"/>
<feature type="transmembrane region" description="Helical" evidence="6">
    <location>
        <begin position="148"/>
        <end position="165"/>
    </location>
</feature>
<organism evidence="8 9">
    <name type="scientific">Nannocystis exedens</name>
    <dbReference type="NCBI Taxonomy" id="54"/>
    <lineage>
        <taxon>Bacteria</taxon>
        <taxon>Pseudomonadati</taxon>
        <taxon>Myxococcota</taxon>
        <taxon>Polyangia</taxon>
        <taxon>Nannocystales</taxon>
        <taxon>Nannocystaceae</taxon>
        <taxon>Nannocystis</taxon>
    </lineage>
</organism>
<dbReference type="SUPFAM" id="SSF103481">
    <property type="entry name" value="Multidrug resistance efflux transporter EmrE"/>
    <property type="match status" value="2"/>
</dbReference>
<feature type="transmembrane region" description="Helical" evidence="6">
    <location>
        <begin position="177"/>
        <end position="199"/>
    </location>
</feature>
<evidence type="ECO:0000313" key="9">
    <source>
        <dbReference type="Proteomes" id="UP000199400"/>
    </source>
</evidence>
<dbReference type="Proteomes" id="UP000199400">
    <property type="component" value="Unassembled WGS sequence"/>
</dbReference>
<keyword evidence="3 6" id="KW-0812">Transmembrane</keyword>
<sequence>MAAVGYILLCLIWGSTWLAIKLGLDAGMPPLLGASLRFAIAAALLLPAARVMAPASFRDRTAWRLALLVGLLSFGFGYGATYVAAMWIPSGLGSLTFGFFPFWVAVLAHFILGERLTVAKLLAIVLGFSGLALLSYGSLRELGPDTALGVAIVTCSVLVQGFPQVMIKRDGKDVPTVFLSGAGMLIGSLVLLLVAGAAGEWSRPFPWTPTVMLSVGYLALVGSIVTFMIYYGLLKRLSATLMALVALITPPIAVVLGGIYRSEQLGTLTLTGGAIVLLGVGLFQLEERRVARLRRRA</sequence>
<keyword evidence="5 6" id="KW-0472">Membrane</keyword>
<feature type="domain" description="EamA" evidence="7">
    <location>
        <begin position="6"/>
        <end position="135"/>
    </location>
</feature>
<protein>
    <submittedName>
        <fullName evidence="8">Permease of the drug/metabolite transporter (DMT) superfamily</fullName>
    </submittedName>
</protein>
<evidence type="ECO:0000259" key="7">
    <source>
        <dbReference type="Pfam" id="PF00892"/>
    </source>
</evidence>
<evidence type="ECO:0000313" key="8">
    <source>
        <dbReference type="EMBL" id="SFD67060.1"/>
    </source>
</evidence>
<dbReference type="RefSeq" id="WP_096329533.1">
    <property type="nucleotide sequence ID" value="NZ_FOMX01000003.1"/>
</dbReference>
<keyword evidence="9" id="KW-1185">Reference proteome</keyword>
<evidence type="ECO:0000256" key="2">
    <source>
        <dbReference type="ARBA" id="ARBA00007362"/>
    </source>
</evidence>
<feature type="transmembrane region" description="Helical" evidence="6">
    <location>
        <begin position="34"/>
        <end position="53"/>
    </location>
</feature>
<evidence type="ECO:0000256" key="4">
    <source>
        <dbReference type="ARBA" id="ARBA00022989"/>
    </source>
</evidence>
<name>A0A1I1UGJ5_9BACT</name>
<feature type="domain" description="EamA" evidence="7">
    <location>
        <begin position="148"/>
        <end position="282"/>
    </location>
</feature>
<dbReference type="InterPro" id="IPR037185">
    <property type="entry name" value="EmrE-like"/>
</dbReference>
<feature type="transmembrane region" description="Helical" evidence="6">
    <location>
        <begin position="241"/>
        <end position="260"/>
    </location>
</feature>
<evidence type="ECO:0000256" key="3">
    <source>
        <dbReference type="ARBA" id="ARBA00022692"/>
    </source>
</evidence>
<feature type="transmembrane region" description="Helical" evidence="6">
    <location>
        <begin position="94"/>
        <end position="112"/>
    </location>
</feature>
<dbReference type="Pfam" id="PF00892">
    <property type="entry name" value="EamA"/>
    <property type="match status" value="2"/>
</dbReference>
<dbReference type="InterPro" id="IPR050638">
    <property type="entry name" value="AA-Vitamin_Transporters"/>
</dbReference>
<evidence type="ECO:0000256" key="5">
    <source>
        <dbReference type="ARBA" id="ARBA00023136"/>
    </source>
</evidence>
<gene>
    <name evidence="8" type="ORF">SAMN02745121_01048</name>
</gene>
<reference evidence="9" key="1">
    <citation type="submission" date="2016-10" db="EMBL/GenBank/DDBJ databases">
        <authorList>
            <person name="Varghese N."/>
            <person name="Submissions S."/>
        </authorList>
    </citation>
    <scope>NUCLEOTIDE SEQUENCE [LARGE SCALE GENOMIC DNA]</scope>
    <source>
        <strain evidence="9">ATCC 25963</strain>
    </source>
</reference>
<feature type="transmembrane region" description="Helical" evidence="6">
    <location>
        <begin position="65"/>
        <end position="88"/>
    </location>
</feature>
<dbReference type="EMBL" id="FOMX01000003">
    <property type="protein sequence ID" value="SFD67060.1"/>
    <property type="molecule type" value="Genomic_DNA"/>
</dbReference>
<feature type="transmembrane region" description="Helical" evidence="6">
    <location>
        <begin position="119"/>
        <end position="136"/>
    </location>
</feature>
<dbReference type="AlphaFoldDB" id="A0A1I1UGJ5"/>
<comment type="similarity">
    <text evidence="2">Belongs to the EamA transporter family.</text>
</comment>
<dbReference type="InterPro" id="IPR000620">
    <property type="entry name" value="EamA_dom"/>
</dbReference>
<accession>A0A1I1UGJ5</accession>
<dbReference type="PANTHER" id="PTHR32322:SF2">
    <property type="entry name" value="EAMA DOMAIN-CONTAINING PROTEIN"/>
    <property type="match status" value="1"/>
</dbReference>
<feature type="transmembrane region" description="Helical" evidence="6">
    <location>
        <begin position="211"/>
        <end position="234"/>
    </location>
</feature>
<keyword evidence="4 6" id="KW-1133">Transmembrane helix</keyword>
<comment type="subcellular location">
    <subcellularLocation>
        <location evidence="1">Membrane</location>
        <topology evidence="1">Multi-pass membrane protein</topology>
    </subcellularLocation>
</comment>
<dbReference type="OrthoDB" id="2352272at2"/>
<evidence type="ECO:0000256" key="6">
    <source>
        <dbReference type="SAM" id="Phobius"/>
    </source>
</evidence>
<evidence type="ECO:0000256" key="1">
    <source>
        <dbReference type="ARBA" id="ARBA00004141"/>
    </source>
</evidence>
<dbReference type="GO" id="GO:0016020">
    <property type="term" value="C:membrane"/>
    <property type="evidence" value="ECO:0007669"/>
    <property type="project" value="UniProtKB-SubCell"/>
</dbReference>
<dbReference type="PANTHER" id="PTHR32322">
    <property type="entry name" value="INNER MEMBRANE TRANSPORTER"/>
    <property type="match status" value="1"/>
</dbReference>
<feature type="transmembrane region" description="Helical" evidence="6">
    <location>
        <begin position="266"/>
        <end position="285"/>
    </location>
</feature>